<dbReference type="KEGG" id="svt:SVTN_30060"/>
<evidence type="ECO:0000256" key="2">
    <source>
        <dbReference type="ARBA" id="ARBA00023002"/>
    </source>
</evidence>
<dbReference type="EMBL" id="CP010407">
    <property type="protein sequence ID" value="AJF67980.1"/>
    <property type="molecule type" value="Genomic_DNA"/>
</dbReference>
<evidence type="ECO:0000313" key="4">
    <source>
        <dbReference type="EMBL" id="AJF67980.1"/>
    </source>
</evidence>
<protein>
    <submittedName>
        <fullName evidence="4">Phytanoyl-CoA dioxygenase</fullName>
    </submittedName>
</protein>
<dbReference type="Pfam" id="PF05721">
    <property type="entry name" value="PhyH"/>
    <property type="match status" value="1"/>
</dbReference>
<evidence type="ECO:0000256" key="1">
    <source>
        <dbReference type="ARBA" id="ARBA00022723"/>
    </source>
</evidence>
<dbReference type="STRING" id="362257.SVTN_30060"/>
<gene>
    <name evidence="4" type="ORF">SVTN_30060</name>
</gene>
<keyword evidence="1" id="KW-0479">Metal-binding</keyword>
<dbReference type="Proteomes" id="UP000031774">
    <property type="component" value="Chromosome"/>
</dbReference>
<dbReference type="InterPro" id="IPR008775">
    <property type="entry name" value="Phytyl_CoA_dOase-like"/>
</dbReference>
<keyword evidence="5" id="KW-1185">Reference proteome</keyword>
<keyword evidence="2" id="KW-0560">Oxidoreductase</keyword>
<dbReference type="GO" id="GO:0016706">
    <property type="term" value="F:2-oxoglutarate-dependent dioxygenase activity"/>
    <property type="evidence" value="ECO:0007669"/>
    <property type="project" value="UniProtKB-ARBA"/>
</dbReference>
<accession>A0A0B5I1E2</accession>
<dbReference type="SUPFAM" id="SSF51197">
    <property type="entry name" value="Clavaminate synthase-like"/>
    <property type="match status" value="1"/>
</dbReference>
<dbReference type="PANTHER" id="PTHR20883:SF19">
    <property type="entry name" value="MULTIFUNCTIONAL DIOXYGENASE AUSE"/>
    <property type="match status" value="1"/>
</dbReference>
<dbReference type="GO" id="GO:0005506">
    <property type="term" value="F:iron ion binding"/>
    <property type="evidence" value="ECO:0007669"/>
    <property type="project" value="UniProtKB-ARBA"/>
</dbReference>
<proteinExistence type="predicted"/>
<evidence type="ECO:0000256" key="3">
    <source>
        <dbReference type="ARBA" id="ARBA00023004"/>
    </source>
</evidence>
<keyword evidence="4" id="KW-0223">Dioxygenase</keyword>
<dbReference type="PANTHER" id="PTHR20883">
    <property type="entry name" value="PHYTANOYL-COA DIOXYGENASE DOMAIN CONTAINING 1"/>
    <property type="match status" value="1"/>
</dbReference>
<dbReference type="RefSeq" id="WP_041131908.1">
    <property type="nucleotide sequence ID" value="NZ_CP010407.1"/>
</dbReference>
<dbReference type="HOGENOM" id="CLU_047725_1_0_11"/>
<dbReference type="Gene3D" id="2.60.120.620">
    <property type="entry name" value="q2cbj1_9rhob like domain"/>
    <property type="match status" value="1"/>
</dbReference>
<name>A0A0B5I1E2_9ACTN</name>
<sequence length="287" mass="31375">MPEATTACLRRVGSNAPIDEILGIMREDGGVIVEGFLTSDQVARFNAEVEPALSGIRPGATVDDKAVKEFFGSNTKRLTNLITHSEVFRKEIIDHDLLHGLADAIFLEECGSYWMVTGQVIEVGPGNRAQPLHRDLENWYPFIGMGPSGPETGVNFFFALTEFTEENGATRVIPGSNHWPDYEDRGTPAQTIPAIMNAGDALLFSGKTAHGGGANVTTDFYRRALSIGLSPSILTGEEAYPFLVSMETARTLSPRVQSLIGFRSQYPIGNPGLWMSDYRELADHLKL</sequence>
<keyword evidence="3" id="KW-0408">Iron</keyword>
<dbReference type="AlphaFoldDB" id="A0A0B5I1E2"/>
<evidence type="ECO:0000313" key="5">
    <source>
        <dbReference type="Proteomes" id="UP000031774"/>
    </source>
</evidence>
<organism evidence="4 5">
    <name type="scientific">Streptomyces vietnamensis</name>
    <dbReference type="NCBI Taxonomy" id="362257"/>
    <lineage>
        <taxon>Bacteria</taxon>
        <taxon>Bacillati</taxon>
        <taxon>Actinomycetota</taxon>
        <taxon>Actinomycetes</taxon>
        <taxon>Kitasatosporales</taxon>
        <taxon>Streptomycetaceae</taxon>
        <taxon>Streptomyces</taxon>
    </lineage>
</organism>
<reference evidence="4 5" key="1">
    <citation type="submission" date="2014-12" db="EMBL/GenBank/DDBJ databases">
        <title>Complete genome sequence of Streptomyces vietnamensis strain GIMV4.0001, a genetic manipulable producer of the benzoisochromanequinone antibiotic granaticin.</title>
        <authorList>
            <person name="Deng M.R."/>
            <person name="Guo J."/>
            <person name="Ma L.Y."/>
            <person name="Feng G.D."/>
            <person name="Mo C.Y."/>
            <person name="Zhu H.H."/>
        </authorList>
    </citation>
    <scope>NUCLEOTIDE SEQUENCE [LARGE SCALE GENOMIC DNA]</scope>
    <source>
        <strain evidence="5">GIMV4.0001</strain>
    </source>
</reference>